<comment type="similarity">
    <text evidence="3">Belongs to the peptidase M28 family. M28A subfamily.</text>
</comment>
<dbReference type="Proteomes" id="UP000799770">
    <property type="component" value="Unassembled WGS sequence"/>
</dbReference>
<proteinExistence type="inferred from homology"/>
<keyword evidence="12" id="KW-0482">Metalloprotease</keyword>
<dbReference type="CDD" id="cd03876">
    <property type="entry name" value="M28_SGAP_like"/>
    <property type="match status" value="1"/>
</dbReference>
<evidence type="ECO:0000256" key="6">
    <source>
        <dbReference type="ARBA" id="ARBA00022525"/>
    </source>
</evidence>
<dbReference type="GO" id="GO:0004177">
    <property type="term" value="F:aminopeptidase activity"/>
    <property type="evidence" value="ECO:0007669"/>
    <property type="project" value="UniProtKB-KW"/>
</dbReference>
<keyword evidence="5" id="KW-0031">Aminopeptidase</keyword>
<dbReference type="EMBL" id="ML977350">
    <property type="protein sequence ID" value="KAF2108045.1"/>
    <property type="molecule type" value="Genomic_DNA"/>
</dbReference>
<evidence type="ECO:0000256" key="4">
    <source>
        <dbReference type="ARBA" id="ARBA00011245"/>
    </source>
</evidence>
<dbReference type="OrthoDB" id="10013407at2759"/>
<evidence type="ECO:0000256" key="3">
    <source>
        <dbReference type="ARBA" id="ARBA00005957"/>
    </source>
</evidence>
<comment type="cofactor">
    <cofactor evidence="1">
        <name>Zn(2+)</name>
        <dbReference type="ChEBI" id="CHEBI:29105"/>
    </cofactor>
</comment>
<dbReference type="Gene3D" id="3.50.30.30">
    <property type="match status" value="1"/>
</dbReference>
<dbReference type="GO" id="GO:0005576">
    <property type="term" value="C:extracellular region"/>
    <property type="evidence" value="ECO:0007669"/>
    <property type="project" value="UniProtKB-SubCell"/>
</dbReference>
<evidence type="ECO:0000313" key="18">
    <source>
        <dbReference type="Proteomes" id="UP000799770"/>
    </source>
</evidence>
<evidence type="ECO:0000256" key="5">
    <source>
        <dbReference type="ARBA" id="ARBA00022438"/>
    </source>
</evidence>
<dbReference type="GO" id="GO:0008235">
    <property type="term" value="F:metalloexopeptidase activity"/>
    <property type="evidence" value="ECO:0007669"/>
    <property type="project" value="InterPro"/>
</dbReference>
<evidence type="ECO:0000256" key="13">
    <source>
        <dbReference type="ARBA" id="ARBA00023180"/>
    </source>
</evidence>
<dbReference type="InterPro" id="IPR045175">
    <property type="entry name" value="M28_fam"/>
</dbReference>
<dbReference type="Pfam" id="PF04389">
    <property type="entry name" value="Peptidase_M28"/>
    <property type="match status" value="1"/>
</dbReference>
<keyword evidence="9" id="KW-0732">Signal</keyword>
<evidence type="ECO:0000259" key="15">
    <source>
        <dbReference type="Pfam" id="PF02225"/>
    </source>
</evidence>
<evidence type="ECO:0000256" key="8">
    <source>
        <dbReference type="ARBA" id="ARBA00022723"/>
    </source>
</evidence>
<gene>
    <name evidence="17" type="ORF">BDV96DRAFT_588122</name>
</gene>
<evidence type="ECO:0000313" key="17">
    <source>
        <dbReference type="EMBL" id="KAF2108045.1"/>
    </source>
</evidence>
<dbReference type="SUPFAM" id="SSF53187">
    <property type="entry name" value="Zn-dependent exopeptidases"/>
    <property type="match status" value="1"/>
</dbReference>
<dbReference type="Pfam" id="PF02225">
    <property type="entry name" value="PA"/>
    <property type="match status" value="1"/>
</dbReference>
<keyword evidence="13" id="KW-0325">Glycoprotein</keyword>
<comment type="subcellular location">
    <subcellularLocation>
        <location evidence="2">Secreted</location>
    </subcellularLocation>
</comment>
<evidence type="ECO:0000256" key="11">
    <source>
        <dbReference type="ARBA" id="ARBA00022833"/>
    </source>
</evidence>
<dbReference type="InterPro" id="IPR046450">
    <property type="entry name" value="PA_dom_sf"/>
</dbReference>
<reference evidence="17" key="1">
    <citation type="journal article" date="2020" name="Stud. Mycol.">
        <title>101 Dothideomycetes genomes: a test case for predicting lifestyles and emergence of pathogens.</title>
        <authorList>
            <person name="Haridas S."/>
            <person name="Albert R."/>
            <person name="Binder M."/>
            <person name="Bloem J."/>
            <person name="Labutti K."/>
            <person name="Salamov A."/>
            <person name="Andreopoulos B."/>
            <person name="Baker S."/>
            <person name="Barry K."/>
            <person name="Bills G."/>
            <person name="Bluhm B."/>
            <person name="Cannon C."/>
            <person name="Castanera R."/>
            <person name="Culley D."/>
            <person name="Daum C."/>
            <person name="Ezra D."/>
            <person name="Gonzalez J."/>
            <person name="Henrissat B."/>
            <person name="Kuo A."/>
            <person name="Liang C."/>
            <person name="Lipzen A."/>
            <person name="Lutzoni F."/>
            <person name="Magnuson J."/>
            <person name="Mondo S."/>
            <person name="Nolan M."/>
            <person name="Ohm R."/>
            <person name="Pangilinan J."/>
            <person name="Park H.-J."/>
            <person name="Ramirez L."/>
            <person name="Alfaro M."/>
            <person name="Sun H."/>
            <person name="Tritt A."/>
            <person name="Yoshinaga Y."/>
            <person name="Zwiers L.-H."/>
            <person name="Turgeon B."/>
            <person name="Goodwin S."/>
            <person name="Spatafora J."/>
            <person name="Crous P."/>
            <person name="Grigoriev I."/>
        </authorList>
    </citation>
    <scope>NUCLEOTIDE SEQUENCE</scope>
    <source>
        <strain evidence="17">CBS 627.86</strain>
    </source>
</reference>
<keyword evidence="6" id="KW-0964">Secreted</keyword>
<evidence type="ECO:0000256" key="12">
    <source>
        <dbReference type="ARBA" id="ARBA00023049"/>
    </source>
</evidence>
<dbReference type="Gene3D" id="3.40.630.10">
    <property type="entry name" value="Zn peptidases"/>
    <property type="match status" value="1"/>
</dbReference>
<sequence>MRVCLGGLFCGGYMKGSYFLSFNIELSFFLSQALKMKISSIVAAAGLTARALSSDYKPLVSSEELQNLITLDDLLAASQDLQDIADANGGNRAFGGAGHNATVDYLVETLEALEYFDVSTQPFVELFSAATVEFTAGGTEYEAGYMTYSPSGTASAPLVRVANLGCNAVDYPSTVSGSVALISRGECTFAIKATNAKAAGAVGAIVYNNVPGQLSGTLGGVGTYPPTVGVTQEVGATLVAALGNSSLIADLDVDAISENRTTWNVIAETKEGDHGNVLTLGGHTDSVFAGPGINDDGSGTVGILTVAKALTQFKVKNAVRFLFWSAEEFGKLGSYYYLKSLNGTISGNSSEVSKIRAYLNFDMIASPNYVLGIYDGDGSAFNLSGPPGSATIEKDFEAFYESKGKPHVPALFSFRSDYAAFLENGIPSGGLFTGAEELKTEAEAALFGGEAGVALDANYHQAGDTVDNLNHEAFLLNTQSIANSVAKYALSFEGIPAVNGTLRKRHAEFQRRFARRDVGHVHSHAGPCGASTLVA</sequence>
<dbReference type="EC" id="3.4.-.-" evidence="14"/>
<accession>A0A6A5YLS4</accession>
<comment type="subunit">
    <text evidence="4">Monomer.</text>
</comment>
<dbReference type="CDD" id="cd02130">
    <property type="entry name" value="PA_ScAPY_like"/>
    <property type="match status" value="1"/>
</dbReference>
<dbReference type="GO" id="GO:0006508">
    <property type="term" value="P:proteolysis"/>
    <property type="evidence" value="ECO:0007669"/>
    <property type="project" value="UniProtKB-KW"/>
</dbReference>
<feature type="domain" description="PA" evidence="15">
    <location>
        <begin position="155"/>
        <end position="238"/>
    </location>
</feature>
<evidence type="ECO:0000256" key="1">
    <source>
        <dbReference type="ARBA" id="ARBA00001947"/>
    </source>
</evidence>
<keyword evidence="11 14" id="KW-0862">Zinc</keyword>
<keyword evidence="18" id="KW-1185">Reference proteome</keyword>
<dbReference type="PANTHER" id="PTHR12147">
    <property type="entry name" value="METALLOPEPTIDASE M28 FAMILY MEMBER"/>
    <property type="match status" value="1"/>
</dbReference>
<feature type="domain" description="Peptidase M28" evidence="16">
    <location>
        <begin position="264"/>
        <end position="481"/>
    </location>
</feature>
<dbReference type="FunFam" id="3.40.630.10:FF:000054">
    <property type="entry name" value="Peptide hydrolase"/>
    <property type="match status" value="1"/>
</dbReference>
<evidence type="ECO:0000256" key="9">
    <source>
        <dbReference type="ARBA" id="ARBA00022729"/>
    </source>
</evidence>
<dbReference type="GO" id="GO:0046872">
    <property type="term" value="F:metal ion binding"/>
    <property type="evidence" value="ECO:0007669"/>
    <property type="project" value="UniProtKB-KW"/>
</dbReference>
<dbReference type="AlphaFoldDB" id="A0A6A5YLS4"/>
<evidence type="ECO:0000256" key="7">
    <source>
        <dbReference type="ARBA" id="ARBA00022670"/>
    </source>
</evidence>
<evidence type="ECO:0000259" key="16">
    <source>
        <dbReference type="Pfam" id="PF04389"/>
    </source>
</evidence>
<dbReference type="PANTHER" id="PTHR12147:SF57">
    <property type="entry name" value="PEPTIDE HYDROLASE"/>
    <property type="match status" value="1"/>
</dbReference>
<dbReference type="InterPro" id="IPR041756">
    <property type="entry name" value="M28_SGAP-like"/>
</dbReference>
<dbReference type="SUPFAM" id="SSF52025">
    <property type="entry name" value="PA domain"/>
    <property type="match status" value="1"/>
</dbReference>
<keyword evidence="7 14" id="KW-0645">Protease</keyword>
<keyword evidence="10 14" id="KW-0378">Hydrolase</keyword>
<dbReference type="InterPro" id="IPR007484">
    <property type="entry name" value="Peptidase_M28"/>
</dbReference>
<protein>
    <recommendedName>
        <fullName evidence="14">Peptide hydrolase</fullName>
        <ecNumber evidence="14">3.4.-.-</ecNumber>
    </recommendedName>
</protein>
<dbReference type="InterPro" id="IPR003137">
    <property type="entry name" value="PA_domain"/>
</dbReference>
<evidence type="ECO:0000256" key="14">
    <source>
        <dbReference type="RuleBase" id="RU361240"/>
    </source>
</evidence>
<evidence type="ECO:0000256" key="10">
    <source>
        <dbReference type="ARBA" id="ARBA00022801"/>
    </source>
</evidence>
<evidence type="ECO:0000256" key="2">
    <source>
        <dbReference type="ARBA" id="ARBA00004613"/>
    </source>
</evidence>
<name>A0A6A5YLS4_9PLEO</name>
<keyword evidence="8 14" id="KW-0479">Metal-binding</keyword>
<organism evidence="17 18">
    <name type="scientific">Lophiotrema nucula</name>
    <dbReference type="NCBI Taxonomy" id="690887"/>
    <lineage>
        <taxon>Eukaryota</taxon>
        <taxon>Fungi</taxon>
        <taxon>Dikarya</taxon>
        <taxon>Ascomycota</taxon>
        <taxon>Pezizomycotina</taxon>
        <taxon>Dothideomycetes</taxon>
        <taxon>Pleosporomycetidae</taxon>
        <taxon>Pleosporales</taxon>
        <taxon>Lophiotremataceae</taxon>
        <taxon>Lophiotrema</taxon>
    </lineage>
</organism>